<feature type="transmembrane region" description="Helical" evidence="5">
    <location>
        <begin position="83"/>
        <end position="102"/>
    </location>
</feature>
<evidence type="ECO:0000256" key="3">
    <source>
        <dbReference type="ARBA" id="ARBA00022989"/>
    </source>
</evidence>
<feature type="transmembrane region" description="Helical" evidence="5">
    <location>
        <begin position="171"/>
        <end position="196"/>
    </location>
</feature>
<sequence>MVYLYAISLFFYYLAFIQKNRLFQRFGMVTLSLVWGLQTLFFVWRGFTQGELSLFTLFESLLFYSWLLVGLSLAIHLWFRIDLFILLSNLIGLTAFVLAFVAERNATGLSFPEEMVSELLVIHVTLAILSYVAFSFSFIFSMMYLIQYRLLKRKKWHPRFRLPSLEKAEQFSYHFNIVGFPLLAISLLLGLIWAHLRLSFNYWFDPKIVTSFMILILYGHFLFLRHRRVQGERLAWTNLLSFLMVCTNVVVSMLWSSFHRW</sequence>
<feature type="domain" description="Cytochrome c assembly protein" evidence="6">
    <location>
        <begin position="56"/>
        <end position="256"/>
    </location>
</feature>
<comment type="caution">
    <text evidence="7">The sequence shown here is derived from an EMBL/GenBank/DDBJ whole genome shotgun (WGS) entry which is preliminary data.</text>
</comment>
<feature type="transmembrane region" description="Helical" evidence="5">
    <location>
        <begin position="53"/>
        <end position="76"/>
    </location>
</feature>
<organism evidence="7 8">
    <name type="scientific">Bacillus thermozeamaize</name>
    <dbReference type="NCBI Taxonomy" id="230954"/>
    <lineage>
        <taxon>Bacteria</taxon>
        <taxon>Bacillati</taxon>
        <taxon>Bacillota</taxon>
        <taxon>Bacilli</taxon>
        <taxon>Bacillales</taxon>
        <taxon>Bacillaceae</taxon>
        <taxon>Bacillus</taxon>
    </lineage>
</organism>
<dbReference type="InterPro" id="IPR002541">
    <property type="entry name" value="Cyt_c_assembly"/>
</dbReference>
<protein>
    <recommendedName>
        <fullName evidence="6">Cytochrome c assembly protein domain-containing protein</fullName>
    </recommendedName>
</protein>
<keyword evidence="2 5" id="KW-0812">Transmembrane</keyword>
<evidence type="ECO:0000256" key="1">
    <source>
        <dbReference type="ARBA" id="ARBA00004141"/>
    </source>
</evidence>
<feature type="transmembrane region" description="Helical" evidence="5">
    <location>
        <begin position="236"/>
        <end position="258"/>
    </location>
</feature>
<gene>
    <name evidence="7" type="ORF">BAA01_09235</name>
</gene>
<reference evidence="8" key="1">
    <citation type="submission" date="2016-06" db="EMBL/GenBank/DDBJ databases">
        <authorList>
            <person name="Nascimento L."/>
            <person name="Pereira R.V."/>
            <person name="Martins L.F."/>
            <person name="Quaggio R.B."/>
            <person name="Silva A.M."/>
            <person name="Setubal J.C."/>
        </authorList>
    </citation>
    <scope>NUCLEOTIDE SEQUENCE [LARGE SCALE GENOMIC DNA]</scope>
</reference>
<dbReference type="Proteomes" id="UP000196475">
    <property type="component" value="Unassembled WGS sequence"/>
</dbReference>
<dbReference type="AlphaFoldDB" id="A0A1Y3PEG6"/>
<evidence type="ECO:0000313" key="7">
    <source>
        <dbReference type="EMBL" id="OUM85710.1"/>
    </source>
</evidence>
<dbReference type="GO" id="GO:0005886">
    <property type="term" value="C:plasma membrane"/>
    <property type="evidence" value="ECO:0007669"/>
    <property type="project" value="TreeGrafter"/>
</dbReference>
<dbReference type="Pfam" id="PF01578">
    <property type="entry name" value="Cytochrom_C_asm"/>
    <property type="match status" value="1"/>
</dbReference>
<evidence type="ECO:0000256" key="2">
    <source>
        <dbReference type="ARBA" id="ARBA00022692"/>
    </source>
</evidence>
<accession>A0A1Y3PEG6</accession>
<dbReference type="EMBL" id="LZRT01000098">
    <property type="protein sequence ID" value="OUM85710.1"/>
    <property type="molecule type" value="Genomic_DNA"/>
</dbReference>
<name>A0A1Y3PEG6_9BACI</name>
<comment type="subcellular location">
    <subcellularLocation>
        <location evidence="1">Membrane</location>
        <topology evidence="1">Multi-pass membrane protein</topology>
    </subcellularLocation>
</comment>
<feature type="transmembrane region" description="Helical" evidence="5">
    <location>
        <begin position="26"/>
        <end position="47"/>
    </location>
</feature>
<evidence type="ECO:0000256" key="5">
    <source>
        <dbReference type="SAM" id="Phobius"/>
    </source>
</evidence>
<feature type="transmembrane region" description="Helical" evidence="5">
    <location>
        <begin position="208"/>
        <end position="224"/>
    </location>
</feature>
<dbReference type="GO" id="GO:0020037">
    <property type="term" value="F:heme binding"/>
    <property type="evidence" value="ECO:0007669"/>
    <property type="project" value="InterPro"/>
</dbReference>
<keyword evidence="4 5" id="KW-0472">Membrane</keyword>
<proteinExistence type="predicted"/>
<dbReference type="InterPro" id="IPR045062">
    <property type="entry name" value="Cyt_c_biogenesis_CcsA/CcmC"/>
</dbReference>
<evidence type="ECO:0000313" key="8">
    <source>
        <dbReference type="Proteomes" id="UP000196475"/>
    </source>
</evidence>
<evidence type="ECO:0000256" key="4">
    <source>
        <dbReference type="ARBA" id="ARBA00023136"/>
    </source>
</evidence>
<dbReference type="GO" id="GO:0017004">
    <property type="term" value="P:cytochrome complex assembly"/>
    <property type="evidence" value="ECO:0007669"/>
    <property type="project" value="InterPro"/>
</dbReference>
<dbReference type="PANTHER" id="PTHR30071">
    <property type="entry name" value="HEME EXPORTER PROTEIN C"/>
    <property type="match status" value="1"/>
</dbReference>
<keyword evidence="3 5" id="KW-1133">Transmembrane helix</keyword>
<feature type="transmembrane region" description="Helical" evidence="5">
    <location>
        <begin position="122"/>
        <end position="150"/>
    </location>
</feature>
<dbReference type="PANTHER" id="PTHR30071:SF15">
    <property type="entry name" value="PROTEIN HEMX"/>
    <property type="match status" value="1"/>
</dbReference>
<evidence type="ECO:0000259" key="6">
    <source>
        <dbReference type="Pfam" id="PF01578"/>
    </source>
</evidence>